<accession>A0A9N9WQA5</accession>
<dbReference type="AlphaFoldDB" id="A0A9N9WQA5"/>
<dbReference type="OrthoDB" id="7791027at2759"/>
<dbReference type="Proteomes" id="UP001153620">
    <property type="component" value="Chromosome 2"/>
</dbReference>
<keyword evidence="3" id="KW-1185">Reference proteome</keyword>
<feature type="compositionally biased region" description="Polar residues" evidence="1">
    <location>
        <begin position="38"/>
        <end position="47"/>
    </location>
</feature>
<evidence type="ECO:0000256" key="1">
    <source>
        <dbReference type="SAM" id="MobiDB-lite"/>
    </source>
</evidence>
<evidence type="ECO:0000313" key="2">
    <source>
        <dbReference type="EMBL" id="CAG9802102.1"/>
    </source>
</evidence>
<reference evidence="2" key="1">
    <citation type="submission" date="2022-01" db="EMBL/GenBank/DDBJ databases">
        <authorList>
            <person name="King R."/>
        </authorList>
    </citation>
    <scope>NUCLEOTIDE SEQUENCE</scope>
</reference>
<protein>
    <submittedName>
        <fullName evidence="2">Uncharacterized protein</fullName>
    </submittedName>
</protein>
<feature type="compositionally biased region" description="Low complexity" evidence="1">
    <location>
        <begin position="58"/>
        <end position="74"/>
    </location>
</feature>
<organism evidence="2 3">
    <name type="scientific">Chironomus riparius</name>
    <dbReference type="NCBI Taxonomy" id="315576"/>
    <lineage>
        <taxon>Eukaryota</taxon>
        <taxon>Metazoa</taxon>
        <taxon>Ecdysozoa</taxon>
        <taxon>Arthropoda</taxon>
        <taxon>Hexapoda</taxon>
        <taxon>Insecta</taxon>
        <taxon>Pterygota</taxon>
        <taxon>Neoptera</taxon>
        <taxon>Endopterygota</taxon>
        <taxon>Diptera</taxon>
        <taxon>Nematocera</taxon>
        <taxon>Chironomoidea</taxon>
        <taxon>Chironomidae</taxon>
        <taxon>Chironominae</taxon>
        <taxon>Chironomus</taxon>
    </lineage>
</organism>
<sequence>MNGIFVLSGGINVARNKPADGSHIGKTREKTPTPGHKGQSTKQQAHSAKQPPMGKQASGKQGSISISKGSLQKSASSIDDGRDYYPPAPKPGQRNKKNKKKTYELYVKIDIVSKYNQ</sequence>
<dbReference type="EMBL" id="OU895878">
    <property type="protein sequence ID" value="CAG9802102.1"/>
    <property type="molecule type" value="Genomic_DNA"/>
</dbReference>
<proteinExistence type="predicted"/>
<evidence type="ECO:0000313" key="3">
    <source>
        <dbReference type="Proteomes" id="UP001153620"/>
    </source>
</evidence>
<gene>
    <name evidence="2" type="ORF">CHIRRI_LOCUS5017</name>
</gene>
<feature type="region of interest" description="Disordered" evidence="1">
    <location>
        <begin position="1"/>
        <end position="101"/>
    </location>
</feature>
<reference evidence="2" key="2">
    <citation type="submission" date="2022-10" db="EMBL/GenBank/DDBJ databases">
        <authorList>
            <consortium name="ENA_rothamsted_submissions"/>
            <consortium name="culmorum"/>
            <person name="King R."/>
        </authorList>
    </citation>
    <scope>NUCLEOTIDE SEQUENCE</scope>
</reference>
<name>A0A9N9WQA5_9DIPT</name>